<dbReference type="AlphaFoldDB" id="A0A558DMC4"/>
<comment type="caution">
    <text evidence="1">The sequence shown here is derived from an EMBL/GenBank/DDBJ whole genome shotgun (WGS) entry which is preliminary data.</text>
</comment>
<organism evidence="1 2">
    <name type="scientific">Amycolatopsis rhizosphaerae</name>
    <dbReference type="NCBI Taxonomy" id="2053003"/>
    <lineage>
        <taxon>Bacteria</taxon>
        <taxon>Bacillati</taxon>
        <taxon>Actinomycetota</taxon>
        <taxon>Actinomycetes</taxon>
        <taxon>Pseudonocardiales</taxon>
        <taxon>Pseudonocardiaceae</taxon>
        <taxon>Amycolatopsis</taxon>
    </lineage>
</organism>
<evidence type="ECO:0000313" key="2">
    <source>
        <dbReference type="Proteomes" id="UP000320011"/>
    </source>
</evidence>
<evidence type="ECO:0000313" key="1">
    <source>
        <dbReference type="EMBL" id="TVT62148.1"/>
    </source>
</evidence>
<dbReference type="EMBL" id="VJWX01000006">
    <property type="protein sequence ID" value="TVT62148.1"/>
    <property type="molecule type" value="Genomic_DNA"/>
</dbReference>
<sequence length="107" mass="11676">MSQRSIARDRQDFGDFSFLSLLPMSTPLQSLWAFRLFRPAEHLDAPAAPRPDLTARDPETRAPGNCFAGGVAGNGQKLDAWCSMVERPVAEDECRDGRRAASSPAGQ</sequence>
<protein>
    <submittedName>
        <fullName evidence="1">Uncharacterized protein</fullName>
    </submittedName>
</protein>
<gene>
    <name evidence="1" type="ORF">FNH05_01345</name>
</gene>
<reference evidence="1 2" key="1">
    <citation type="submission" date="2019-07" db="EMBL/GenBank/DDBJ databases">
        <authorList>
            <person name="Duangmal K."/>
            <person name="Teo W.F.A."/>
        </authorList>
    </citation>
    <scope>NUCLEOTIDE SEQUENCE [LARGE SCALE GENOMIC DNA]</scope>
    <source>
        <strain evidence="1 2">TBRC 6029</strain>
    </source>
</reference>
<proteinExistence type="predicted"/>
<accession>A0A558DMC4</accession>
<dbReference type="Proteomes" id="UP000320011">
    <property type="component" value="Unassembled WGS sequence"/>
</dbReference>
<name>A0A558DMC4_9PSEU</name>
<keyword evidence="2" id="KW-1185">Reference proteome</keyword>
<reference evidence="1 2" key="2">
    <citation type="submission" date="2019-08" db="EMBL/GenBank/DDBJ databases">
        <title>Amycolatopsis acidicola sp. nov., isolated from peat swamp forest soil.</title>
        <authorList>
            <person name="Srisuk N."/>
        </authorList>
    </citation>
    <scope>NUCLEOTIDE SEQUENCE [LARGE SCALE GENOMIC DNA]</scope>
    <source>
        <strain evidence="1 2">TBRC 6029</strain>
    </source>
</reference>